<dbReference type="PANTHER" id="PTHR10127">
    <property type="entry name" value="DISCOIDIN, CUB, EGF, LAMININ , AND ZINC METALLOPROTEASE DOMAIN CONTAINING"/>
    <property type="match status" value="1"/>
</dbReference>
<comment type="caution">
    <text evidence="1">Lacks conserved residue(s) required for the propagation of feature annotation.</text>
</comment>
<keyword evidence="1 2" id="KW-0645">Protease</keyword>
<dbReference type="GO" id="GO:0006508">
    <property type="term" value="P:proteolysis"/>
    <property type="evidence" value="ECO:0007669"/>
    <property type="project" value="UniProtKB-KW"/>
</dbReference>
<dbReference type="PANTHER" id="PTHR10127:SF859">
    <property type="entry name" value="METALLOENDOPEPTIDASE"/>
    <property type="match status" value="1"/>
</dbReference>
<evidence type="ECO:0000259" key="3">
    <source>
        <dbReference type="PROSITE" id="PS51864"/>
    </source>
</evidence>
<accession>A0A1J1IUL8</accession>
<sequence length="437" mass="50949">MKLTLLIGSVLLFCFIAAEDAPGFFLKTAKNIPRLGKRNNPFLKQGGKNIPRLGRRSEALPRTVDEFKFYNHVQPFDSKFILDFLSDEVFVDGDLKYVSWTDFDKALEGDTELKNKLISIARDKEIEELKKLVYATGNFENQNNEIYGRPHTYSDSNSEKVYQNFIPYDANNKYNNMENEAYFYQLSDKRSANMFYWIKVLVILATESLVFGRVVFPRIPDYINRDSLIPDEFKLEDLRHLVDQDPEITPGLFEGDQAIDNELFSYYRVGLRWDVFPEKLWPNRTIPYAISPLYEPEDKVTILTAIRTLNFMTCLKFKRWNGVEEDFLLIWPIKFPKGCWSYVGKTGGPQILSLQPPDKTGPNCLGGEGRTLHEILHAVGIFHEQSRADRDRFVKVHWDNILPGYKGNFEKQSLRNTTYSFEYDYAKLNHALWKILF</sequence>
<dbReference type="SUPFAM" id="SSF55486">
    <property type="entry name" value="Metalloproteases ('zincins'), catalytic domain"/>
    <property type="match status" value="1"/>
</dbReference>
<dbReference type="GO" id="GO:0008270">
    <property type="term" value="F:zinc ion binding"/>
    <property type="evidence" value="ECO:0007669"/>
    <property type="project" value="UniProtKB-UniRule"/>
</dbReference>
<dbReference type="AlphaFoldDB" id="A0A1J1IUL8"/>
<reference evidence="4 5" key="1">
    <citation type="submission" date="2015-04" db="EMBL/GenBank/DDBJ databases">
        <authorList>
            <person name="Syromyatnikov M.Y."/>
            <person name="Popov V.N."/>
        </authorList>
    </citation>
    <scope>NUCLEOTIDE SEQUENCE [LARGE SCALE GENOMIC DNA]</scope>
</reference>
<proteinExistence type="predicted"/>
<dbReference type="Pfam" id="PF01400">
    <property type="entry name" value="Astacin"/>
    <property type="match status" value="1"/>
</dbReference>
<feature type="signal peptide" evidence="2">
    <location>
        <begin position="1"/>
        <end position="18"/>
    </location>
</feature>
<dbReference type="InterPro" id="IPR024079">
    <property type="entry name" value="MetalloPept_cat_dom_sf"/>
</dbReference>
<feature type="active site" evidence="1">
    <location>
        <position position="374"/>
    </location>
</feature>
<keyword evidence="5" id="KW-1185">Reference proteome</keyword>
<dbReference type="SMART" id="SM00235">
    <property type="entry name" value="ZnMc"/>
    <property type="match status" value="1"/>
</dbReference>
<dbReference type="Proteomes" id="UP000183832">
    <property type="component" value="Unassembled WGS sequence"/>
</dbReference>
<feature type="binding site" evidence="1">
    <location>
        <position position="377"/>
    </location>
    <ligand>
        <name>Zn(2+)</name>
        <dbReference type="ChEBI" id="CHEBI:29105"/>
        <note>catalytic</note>
    </ligand>
</feature>
<dbReference type="OrthoDB" id="291007at2759"/>
<dbReference type="EC" id="3.4.24.-" evidence="2"/>
<dbReference type="EMBL" id="CVRI01000059">
    <property type="protein sequence ID" value="CRL03268.1"/>
    <property type="molecule type" value="Genomic_DNA"/>
</dbReference>
<keyword evidence="1 2" id="KW-0479">Metal-binding</keyword>
<keyword evidence="1 2" id="KW-0862">Zinc</keyword>
<dbReference type="STRING" id="568069.A0A1J1IUL8"/>
<dbReference type="PROSITE" id="PS51864">
    <property type="entry name" value="ASTACIN"/>
    <property type="match status" value="1"/>
</dbReference>
<keyword evidence="1 2" id="KW-0378">Hydrolase</keyword>
<feature type="binding site" evidence="1">
    <location>
        <position position="373"/>
    </location>
    <ligand>
        <name>Zn(2+)</name>
        <dbReference type="ChEBI" id="CHEBI:29105"/>
        <note>catalytic</note>
    </ligand>
</feature>
<evidence type="ECO:0000313" key="4">
    <source>
        <dbReference type="EMBL" id="CRL03268.1"/>
    </source>
</evidence>
<evidence type="ECO:0000313" key="5">
    <source>
        <dbReference type="Proteomes" id="UP000183832"/>
    </source>
</evidence>
<name>A0A1J1IUL8_9DIPT</name>
<feature type="domain" description="Peptidase M12A" evidence="3">
    <location>
        <begin position="269"/>
        <end position="437"/>
    </location>
</feature>
<dbReference type="GO" id="GO:0004222">
    <property type="term" value="F:metalloendopeptidase activity"/>
    <property type="evidence" value="ECO:0007669"/>
    <property type="project" value="UniProtKB-UniRule"/>
</dbReference>
<evidence type="ECO:0000256" key="1">
    <source>
        <dbReference type="PROSITE-ProRule" id="PRU01211"/>
    </source>
</evidence>
<comment type="cofactor">
    <cofactor evidence="1 2">
        <name>Zn(2+)</name>
        <dbReference type="ChEBI" id="CHEBI:29105"/>
    </cofactor>
    <text evidence="1 2">Binds 1 zinc ion per subunit.</text>
</comment>
<dbReference type="CDD" id="cd04280">
    <property type="entry name" value="ZnMc_astacin_like"/>
    <property type="match status" value="1"/>
</dbReference>
<protein>
    <recommendedName>
        <fullName evidence="2">Metalloendopeptidase</fullName>
        <ecNumber evidence="2">3.4.24.-</ecNumber>
    </recommendedName>
</protein>
<gene>
    <name evidence="4" type="ORF">CLUMA_CG016504</name>
</gene>
<feature type="chain" id="PRO_5011834130" description="Metalloendopeptidase" evidence="2">
    <location>
        <begin position="19"/>
        <end position="437"/>
    </location>
</feature>
<dbReference type="PRINTS" id="PR00480">
    <property type="entry name" value="ASTACIN"/>
</dbReference>
<dbReference type="Gene3D" id="3.40.390.10">
    <property type="entry name" value="Collagenase (Catalytic Domain)"/>
    <property type="match status" value="1"/>
</dbReference>
<dbReference type="InterPro" id="IPR001506">
    <property type="entry name" value="Peptidase_M12A"/>
</dbReference>
<keyword evidence="1 2" id="KW-0482">Metalloprotease</keyword>
<keyword evidence="2" id="KW-0732">Signal</keyword>
<organism evidence="4 5">
    <name type="scientific">Clunio marinus</name>
    <dbReference type="NCBI Taxonomy" id="568069"/>
    <lineage>
        <taxon>Eukaryota</taxon>
        <taxon>Metazoa</taxon>
        <taxon>Ecdysozoa</taxon>
        <taxon>Arthropoda</taxon>
        <taxon>Hexapoda</taxon>
        <taxon>Insecta</taxon>
        <taxon>Pterygota</taxon>
        <taxon>Neoptera</taxon>
        <taxon>Endopterygota</taxon>
        <taxon>Diptera</taxon>
        <taxon>Nematocera</taxon>
        <taxon>Chironomoidea</taxon>
        <taxon>Chironomidae</taxon>
        <taxon>Clunio</taxon>
    </lineage>
</organism>
<evidence type="ECO:0000256" key="2">
    <source>
        <dbReference type="RuleBase" id="RU361183"/>
    </source>
</evidence>
<dbReference type="InterPro" id="IPR034035">
    <property type="entry name" value="Astacin-like_dom"/>
</dbReference>
<feature type="binding site" evidence="1">
    <location>
        <position position="383"/>
    </location>
    <ligand>
        <name>Zn(2+)</name>
        <dbReference type="ChEBI" id="CHEBI:29105"/>
        <note>catalytic</note>
    </ligand>
</feature>
<dbReference type="InterPro" id="IPR006026">
    <property type="entry name" value="Peptidase_Metallo"/>
</dbReference>